<evidence type="ECO:0000313" key="1">
    <source>
        <dbReference type="EMBL" id="GLI28484.1"/>
    </source>
</evidence>
<dbReference type="AlphaFoldDB" id="A0A9W6FPX3"/>
<keyword evidence="2" id="KW-1185">Reference proteome</keyword>
<organism evidence="1 2">
    <name type="scientific">Agromyces rhizosphaerae</name>
    <dbReference type="NCBI Taxonomy" id="88374"/>
    <lineage>
        <taxon>Bacteria</taxon>
        <taxon>Bacillati</taxon>
        <taxon>Actinomycetota</taxon>
        <taxon>Actinomycetes</taxon>
        <taxon>Micrococcales</taxon>
        <taxon>Microbacteriaceae</taxon>
        <taxon>Agromyces</taxon>
    </lineage>
</organism>
<dbReference type="Proteomes" id="UP001144396">
    <property type="component" value="Unassembled WGS sequence"/>
</dbReference>
<reference evidence="1" key="1">
    <citation type="submission" date="2022-12" db="EMBL/GenBank/DDBJ databases">
        <title>Reference genome sequencing for broad-spectrum identification of bacterial and archaeal isolates by mass spectrometry.</title>
        <authorList>
            <person name="Sekiguchi Y."/>
            <person name="Tourlousse D.M."/>
        </authorList>
    </citation>
    <scope>NUCLEOTIDE SEQUENCE</scope>
    <source>
        <strain evidence="1">14</strain>
    </source>
</reference>
<sequence>MSYPPLPHGPNSGAVKELLEALSMLSVPELDAAATAANEFIRPRVTDALRTERAENMRRIAYAMEQQRYGMGFLSEAHRQQATRMSAQERERVLVDEPGHYEHAWSILEAEITAPVMATLKTRDGEDVGGAAYNNAMSRIIDAAKARSLKPGGIDQKTTEWLRPGAYAAERAGRVLVVQDLIPAAQFEPFAAPMRACGIDLLALVGEGR</sequence>
<dbReference type="EMBL" id="BSDP01000001">
    <property type="protein sequence ID" value="GLI28484.1"/>
    <property type="molecule type" value="Genomic_DNA"/>
</dbReference>
<accession>A0A9W6FPX3</accession>
<comment type="caution">
    <text evidence="1">The sequence shown here is derived from an EMBL/GenBank/DDBJ whole genome shotgun (WGS) entry which is preliminary data.</text>
</comment>
<proteinExistence type="predicted"/>
<protein>
    <recommendedName>
        <fullName evidence="3">DUF222 domain-containing protein</fullName>
    </recommendedName>
</protein>
<dbReference type="RefSeq" id="WP_281885907.1">
    <property type="nucleotide sequence ID" value="NZ_BSDP01000001.1"/>
</dbReference>
<evidence type="ECO:0000313" key="2">
    <source>
        <dbReference type="Proteomes" id="UP001144396"/>
    </source>
</evidence>
<name>A0A9W6FPX3_9MICO</name>
<evidence type="ECO:0008006" key="3">
    <source>
        <dbReference type="Google" id="ProtNLM"/>
    </source>
</evidence>
<gene>
    <name evidence="1" type="ORF">ARHIZOSPH14_27260</name>
</gene>